<dbReference type="InterPro" id="IPR012340">
    <property type="entry name" value="NA-bd_OB-fold"/>
</dbReference>
<dbReference type="GO" id="GO:0003735">
    <property type="term" value="F:structural constituent of ribosome"/>
    <property type="evidence" value="ECO:0007669"/>
    <property type="project" value="InterPro"/>
</dbReference>
<reference evidence="8 9" key="2">
    <citation type="journal article" date="2014" name="BMC Genomics">
        <title>An improved genome of the model marine alga Ostreococcus tauri unfolds by assessing Illumina de novo assemblies.</title>
        <authorList>
            <person name="Blanc-Mathieu R."/>
            <person name="Verhelst B."/>
            <person name="Derelle E."/>
            <person name="Rombauts S."/>
            <person name="Bouget F.Y."/>
            <person name="Carre I."/>
            <person name="Chateau A."/>
            <person name="Eyre-Walker A."/>
            <person name="Grimsley N."/>
            <person name="Moreau H."/>
            <person name="Piegu B."/>
            <person name="Rivals E."/>
            <person name="Schackwitz W."/>
            <person name="Van de Peer Y."/>
            <person name="Piganeau G."/>
        </authorList>
    </citation>
    <scope>NUCLEOTIDE SEQUENCE [LARGE SCALE GENOMIC DNA]</scope>
    <source>
        <strain evidence="9">OTTH 0595 / CCAP 157/2 / RCC745</strain>
    </source>
</reference>
<dbReference type="GeneID" id="34945899"/>
<dbReference type="HAMAP" id="MF_01345_B">
    <property type="entry name" value="Ribosomal_uS17_B"/>
    <property type="match status" value="1"/>
</dbReference>
<dbReference type="GO" id="GO:0005739">
    <property type="term" value="C:mitochondrion"/>
    <property type="evidence" value="ECO:0007669"/>
    <property type="project" value="TreeGrafter"/>
</dbReference>
<dbReference type="PANTHER" id="PTHR10744:SF1">
    <property type="entry name" value="SMALL RIBOSOMAL SUBUNIT PROTEIN US17M"/>
    <property type="match status" value="1"/>
</dbReference>
<evidence type="ECO:0000256" key="3">
    <source>
        <dbReference type="ARBA" id="ARBA00022730"/>
    </source>
</evidence>
<evidence type="ECO:0000313" key="9">
    <source>
        <dbReference type="Proteomes" id="UP000009170"/>
    </source>
</evidence>
<dbReference type="Proteomes" id="UP000009170">
    <property type="component" value="Unassembled WGS sequence"/>
</dbReference>
<dbReference type="NCBIfam" id="NF004123">
    <property type="entry name" value="PRK05610.1"/>
    <property type="match status" value="1"/>
</dbReference>
<evidence type="ECO:0000256" key="6">
    <source>
        <dbReference type="ARBA" id="ARBA00023274"/>
    </source>
</evidence>
<dbReference type="AlphaFoldDB" id="A0A090M850"/>
<dbReference type="InterPro" id="IPR019984">
    <property type="entry name" value="Ribosomal_uS17_bact/chlr"/>
</dbReference>
<evidence type="ECO:0000256" key="2">
    <source>
        <dbReference type="ARBA" id="ARBA00010254"/>
    </source>
</evidence>
<name>A0A090M850_OSTTA</name>
<dbReference type="SUPFAM" id="SSF50249">
    <property type="entry name" value="Nucleic acid-binding proteins"/>
    <property type="match status" value="1"/>
</dbReference>
<dbReference type="GO" id="GO:1990904">
    <property type="term" value="C:ribonucleoprotein complex"/>
    <property type="evidence" value="ECO:0007669"/>
    <property type="project" value="UniProtKB-KW"/>
</dbReference>
<comment type="function">
    <text evidence="1">One of the primary rRNA binding proteins, it binds specifically to the 5'-end of 16S ribosomal RNA.</text>
</comment>
<reference evidence="9" key="1">
    <citation type="journal article" date="2006" name="Proc. Natl. Acad. Sci. U.S.A.">
        <title>Genome analysis of the smallest free-living eukaryote Ostreococcus tauri unveils many unique features.</title>
        <authorList>
            <person name="Derelle E."/>
            <person name="Ferraz C."/>
            <person name="Rombauts S."/>
            <person name="Rouze P."/>
            <person name="Worden A.Z."/>
            <person name="Robbens S."/>
            <person name="Partensky F."/>
            <person name="Degroeve S."/>
            <person name="Echeynie S."/>
            <person name="Cooke R."/>
            <person name="Saeys Y."/>
            <person name="Wuyts J."/>
            <person name="Jabbari K."/>
            <person name="Bowler C."/>
            <person name="Panaud O."/>
            <person name="Piegu B."/>
            <person name="Ball S.G."/>
            <person name="Ral J.-P."/>
            <person name="Bouget F.-Y."/>
            <person name="Piganeau G."/>
            <person name="De Baets B."/>
            <person name="Picard A."/>
            <person name="Delseny M."/>
            <person name="Demaille J."/>
            <person name="Van de Peer Y."/>
            <person name="Moreau H."/>
        </authorList>
    </citation>
    <scope>NUCLEOTIDE SEQUENCE [LARGE SCALE GENOMIC DNA]</scope>
    <source>
        <strain evidence="9">OTTH 0595 / CCAP 157/2 / RCC745</strain>
    </source>
</reference>
<dbReference type="GO" id="GO:0006412">
    <property type="term" value="P:translation"/>
    <property type="evidence" value="ECO:0007669"/>
    <property type="project" value="InterPro"/>
</dbReference>
<accession>A0A090M850</accession>
<dbReference type="InParanoid" id="A0A090M850"/>
<dbReference type="GO" id="GO:0005840">
    <property type="term" value="C:ribosome"/>
    <property type="evidence" value="ECO:0007669"/>
    <property type="project" value="UniProtKB-KW"/>
</dbReference>
<gene>
    <name evidence="8" type="ORF">OT_ostta06g01800</name>
</gene>
<dbReference type="Pfam" id="PF00366">
    <property type="entry name" value="Ribosomal_S17"/>
    <property type="match status" value="1"/>
</dbReference>
<organism evidence="8 9">
    <name type="scientific">Ostreococcus tauri</name>
    <name type="common">Marine green alga</name>
    <dbReference type="NCBI Taxonomy" id="70448"/>
    <lineage>
        <taxon>Eukaryota</taxon>
        <taxon>Viridiplantae</taxon>
        <taxon>Chlorophyta</taxon>
        <taxon>Mamiellophyceae</taxon>
        <taxon>Mamiellales</taxon>
        <taxon>Bathycoccaceae</taxon>
        <taxon>Ostreococcus</taxon>
    </lineage>
</organism>
<protein>
    <recommendedName>
        <fullName evidence="7">Small ribosomal subunit protein uS17c</fullName>
    </recommendedName>
</protein>
<evidence type="ECO:0000256" key="5">
    <source>
        <dbReference type="ARBA" id="ARBA00022980"/>
    </source>
</evidence>
<dbReference type="RefSeq" id="XP_022839205.1">
    <property type="nucleotide sequence ID" value="XM_022984001.1"/>
</dbReference>
<keyword evidence="4" id="KW-0694">RNA-binding</keyword>
<proteinExistence type="inferred from homology"/>
<evidence type="ECO:0000313" key="8">
    <source>
        <dbReference type="EMBL" id="CEF98319.1"/>
    </source>
</evidence>
<comment type="similarity">
    <text evidence="2">Belongs to the universal ribosomal protein uS17 family.</text>
</comment>
<evidence type="ECO:0000256" key="4">
    <source>
        <dbReference type="ARBA" id="ARBA00022884"/>
    </source>
</evidence>
<dbReference type="Gene3D" id="2.40.50.140">
    <property type="entry name" value="Nucleic acid-binding proteins"/>
    <property type="match status" value="1"/>
</dbReference>
<dbReference type="CDD" id="cd00364">
    <property type="entry name" value="Ribosomal_uS17"/>
    <property type="match status" value="1"/>
</dbReference>
<comment type="caution">
    <text evidence="8">The sequence shown here is derived from an EMBL/GenBank/DDBJ whole genome shotgun (WGS) entry which is preliminary data.</text>
</comment>
<sequence length="123" mass="13768">MRALVGVVASTAMMKTVTVYIERVRRHARLKRLVKTTRKVSAHDEDEIARVGDLVRLTPSRPLSKTKRWVVEAVVRKEREFDLDAVNAAVRERVGVEKRERAAAKRGFAASGADESIGSSRAR</sequence>
<keyword evidence="6" id="KW-0687">Ribonucleoprotein</keyword>
<dbReference type="PANTHER" id="PTHR10744">
    <property type="entry name" value="40S RIBOSOMAL PROTEIN S11 FAMILY MEMBER"/>
    <property type="match status" value="1"/>
</dbReference>
<keyword evidence="9" id="KW-1185">Reference proteome</keyword>
<evidence type="ECO:0000256" key="7">
    <source>
        <dbReference type="ARBA" id="ARBA00035251"/>
    </source>
</evidence>
<dbReference type="STRING" id="70448.A0A090M850"/>
<keyword evidence="3" id="KW-0699">rRNA-binding</keyword>
<dbReference type="PRINTS" id="PR00973">
    <property type="entry name" value="RIBOSOMALS17"/>
</dbReference>
<dbReference type="OrthoDB" id="274752at2759"/>
<dbReference type="KEGG" id="ota:OT_ostta06g01800"/>
<dbReference type="InterPro" id="IPR000266">
    <property type="entry name" value="Ribosomal_uS17"/>
</dbReference>
<keyword evidence="5 8" id="KW-0689">Ribosomal protein</keyword>
<dbReference type="EMBL" id="CAID01000006">
    <property type="protein sequence ID" value="CEF98319.1"/>
    <property type="molecule type" value="Genomic_DNA"/>
</dbReference>
<dbReference type="FunCoup" id="A0A090M850">
    <property type="interactions" value="703"/>
</dbReference>
<dbReference type="GO" id="GO:0019843">
    <property type="term" value="F:rRNA binding"/>
    <property type="evidence" value="ECO:0007669"/>
    <property type="project" value="UniProtKB-KW"/>
</dbReference>
<evidence type="ECO:0000256" key="1">
    <source>
        <dbReference type="ARBA" id="ARBA00002932"/>
    </source>
</evidence>